<keyword evidence="3" id="KW-1185">Reference proteome</keyword>
<name>A0ABS0KVR7_9BACT</name>
<evidence type="ECO:0000256" key="1">
    <source>
        <dbReference type="SAM" id="MobiDB-lite"/>
    </source>
</evidence>
<accession>A0ABS0KVR7</accession>
<dbReference type="EMBL" id="JADWYK010000001">
    <property type="protein sequence ID" value="MBG8551928.1"/>
    <property type="molecule type" value="Genomic_DNA"/>
</dbReference>
<evidence type="ECO:0000313" key="3">
    <source>
        <dbReference type="Proteomes" id="UP000601099"/>
    </source>
</evidence>
<reference evidence="2 3" key="1">
    <citation type="submission" date="2020-11" db="EMBL/GenBank/DDBJ databases">
        <title>Hymenobacter sp.</title>
        <authorList>
            <person name="Kim M.K."/>
        </authorList>
    </citation>
    <scope>NUCLEOTIDE SEQUENCE [LARGE SCALE GENOMIC DNA]</scope>
    <source>
        <strain evidence="2 3">BT594</strain>
    </source>
</reference>
<evidence type="ECO:0000313" key="2">
    <source>
        <dbReference type="EMBL" id="MBG8551928.1"/>
    </source>
</evidence>
<proteinExistence type="predicted"/>
<feature type="compositionally biased region" description="Polar residues" evidence="1">
    <location>
        <begin position="1"/>
        <end position="14"/>
    </location>
</feature>
<feature type="region of interest" description="Disordered" evidence="1">
    <location>
        <begin position="1"/>
        <end position="26"/>
    </location>
</feature>
<gene>
    <name evidence="2" type="ORF">I5L79_00120</name>
</gene>
<sequence length="78" mass="7812">MVAFRNSTRLSTNPGTATQGGAGSTGLEISMRRASLGLPAAGGALEVYALQNNADGDFFSSDVIPQNPAPSTVAGNEG</sequence>
<dbReference type="RefSeq" id="WP_196952992.1">
    <property type="nucleotide sequence ID" value="NZ_JADWYK010000001.1"/>
</dbReference>
<protein>
    <submittedName>
        <fullName evidence="2">Uncharacterized protein</fullName>
    </submittedName>
</protein>
<organism evidence="2 3">
    <name type="scientific">Hymenobacter guriensis</name>
    <dbReference type="NCBI Taxonomy" id="2793065"/>
    <lineage>
        <taxon>Bacteria</taxon>
        <taxon>Pseudomonadati</taxon>
        <taxon>Bacteroidota</taxon>
        <taxon>Cytophagia</taxon>
        <taxon>Cytophagales</taxon>
        <taxon>Hymenobacteraceae</taxon>
        <taxon>Hymenobacter</taxon>
    </lineage>
</organism>
<comment type="caution">
    <text evidence="2">The sequence shown here is derived from an EMBL/GenBank/DDBJ whole genome shotgun (WGS) entry which is preliminary data.</text>
</comment>
<dbReference type="Proteomes" id="UP000601099">
    <property type="component" value="Unassembled WGS sequence"/>
</dbReference>